<reference evidence="1" key="1">
    <citation type="submission" date="2021-06" db="EMBL/GenBank/DDBJ databases">
        <authorList>
            <person name="Kallberg Y."/>
            <person name="Tangrot J."/>
            <person name="Rosling A."/>
        </authorList>
    </citation>
    <scope>NUCLEOTIDE SEQUENCE</scope>
    <source>
        <strain evidence="1">MA461A</strain>
    </source>
</reference>
<evidence type="ECO:0000313" key="1">
    <source>
        <dbReference type="EMBL" id="CAG8832051.1"/>
    </source>
</evidence>
<protein>
    <submittedName>
        <fullName evidence="1">13874_t:CDS:1</fullName>
    </submittedName>
</protein>
<feature type="non-terminal residue" evidence="1">
    <location>
        <position position="1"/>
    </location>
</feature>
<evidence type="ECO:0000313" key="2">
    <source>
        <dbReference type="Proteomes" id="UP000789920"/>
    </source>
</evidence>
<accession>A0ACA9S9Z2</accession>
<feature type="non-terminal residue" evidence="1">
    <location>
        <position position="126"/>
    </location>
</feature>
<proteinExistence type="predicted"/>
<name>A0ACA9S9Z2_9GLOM</name>
<comment type="caution">
    <text evidence="1">The sequence shown here is derived from an EMBL/GenBank/DDBJ whole genome shotgun (WGS) entry which is preliminary data.</text>
</comment>
<sequence length="126" mass="14809">ALTIVPRSDQEYSEQQMLLDWLDETHCGQYDFVYLRIDFKNKCNVGYAFVNFVDISAVLSFAKTRVGKKWYLHFLYLPKFLHNHHAVLVTNNKVLKGRVSTLPRFVNYHMPMSRAKTRLSKSLEIP</sequence>
<gene>
    <name evidence="1" type="ORF">RPERSI_LOCUS28341</name>
</gene>
<organism evidence="1 2">
    <name type="scientific">Racocetra persica</name>
    <dbReference type="NCBI Taxonomy" id="160502"/>
    <lineage>
        <taxon>Eukaryota</taxon>
        <taxon>Fungi</taxon>
        <taxon>Fungi incertae sedis</taxon>
        <taxon>Mucoromycota</taxon>
        <taxon>Glomeromycotina</taxon>
        <taxon>Glomeromycetes</taxon>
        <taxon>Diversisporales</taxon>
        <taxon>Gigasporaceae</taxon>
        <taxon>Racocetra</taxon>
    </lineage>
</organism>
<keyword evidence="2" id="KW-1185">Reference proteome</keyword>
<dbReference type="EMBL" id="CAJVQC010102765">
    <property type="protein sequence ID" value="CAG8832051.1"/>
    <property type="molecule type" value="Genomic_DNA"/>
</dbReference>
<dbReference type="Proteomes" id="UP000789920">
    <property type="component" value="Unassembled WGS sequence"/>
</dbReference>